<dbReference type="SUPFAM" id="SSF53098">
    <property type="entry name" value="Ribonuclease H-like"/>
    <property type="match status" value="2"/>
</dbReference>
<gene>
    <name evidence="5" type="ORF">ABL78_0759</name>
</gene>
<keyword evidence="2" id="KW-0378">Hydrolase</keyword>
<dbReference type="Gene3D" id="3.30.420.10">
    <property type="entry name" value="Ribonuclease H-like superfamily/Ribonuclease H"/>
    <property type="match status" value="1"/>
</dbReference>
<dbReference type="Proteomes" id="UP000038009">
    <property type="component" value="Unassembled WGS sequence"/>
</dbReference>
<feature type="domain" description="Exonuclease" evidence="4">
    <location>
        <begin position="132"/>
        <end position="399"/>
    </location>
</feature>
<sequence length="406" mass="44136">MDDLPAHLRRLREDDAQRHSGGPVRVRAVPAKGKRVSFASSKDISALVRMWTRSESSSPANVAVVEARRSSSLQNFTPPVLAKRQEAGQPGATAPRSSFAPCTKLLPPLLQDTIGYRPQAGALDSFACRPFSCVVVDLETTGFSPEQHEIVEVACVELRWNPPQFAARAVAVATAVQPTATTTAPPSICVSSATTDSGQRLPPSPNPTAALLDGFWAFGMRRFHRYVRPSSPASLTAASTAVHGITWDTVKDCDEWPVVAKELTRFLHEIAVGSDVASPSPSPTLPSRPEGESLIGCTAQLVVQLPPIVAHNASFDASFLEYHLQRCGYYVVWDAYYPFTCSMKWVRQSYPHVASNLSAACSFLGVKDQEKRAAGFHGAMMDAMLAARLFLQLCRRWGECCPIVLE</sequence>
<dbReference type="AlphaFoldDB" id="A0A0N1IBJ5"/>
<evidence type="ECO:0000256" key="3">
    <source>
        <dbReference type="ARBA" id="ARBA00022839"/>
    </source>
</evidence>
<organism evidence="5 6">
    <name type="scientific">Leptomonas seymouri</name>
    <dbReference type="NCBI Taxonomy" id="5684"/>
    <lineage>
        <taxon>Eukaryota</taxon>
        <taxon>Discoba</taxon>
        <taxon>Euglenozoa</taxon>
        <taxon>Kinetoplastea</taxon>
        <taxon>Metakinetoplastina</taxon>
        <taxon>Trypanosomatida</taxon>
        <taxon>Trypanosomatidae</taxon>
        <taxon>Leishmaniinae</taxon>
        <taxon>Leptomonas</taxon>
    </lineage>
</organism>
<reference evidence="5 6" key="1">
    <citation type="journal article" date="2015" name="PLoS Pathog.">
        <title>Leptomonas seymouri: Adaptations to the Dixenous Life Cycle Analyzed by Genome Sequencing, Transcriptome Profiling and Co-infection with Leishmania donovani.</title>
        <authorList>
            <person name="Kraeva N."/>
            <person name="Butenko A."/>
            <person name="Hlavacova J."/>
            <person name="Kostygov A."/>
            <person name="Myskova J."/>
            <person name="Grybchuk D."/>
            <person name="Lestinova T."/>
            <person name="Votypka J."/>
            <person name="Volf P."/>
            <person name="Opperdoes F."/>
            <person name="Flegontov P."/>
            <person name="Lukes J."/>
            <person name="Yurchenko V."/>
        </authorList>
    </citation>
    <scope>NUCLEOTIDE SEQUENCE [LARGE SCALE GENOMIC DNA]</scope>
    <source>
        <strain evidence="5 6">ATCC 30220</strain>
    </source>
</reference>
<keyword evidence="6" id="KW-1185">Reference proteome</keyword>
<dbReference type="GO" id="GO:0003676">
    <property type="term" value="F:nucleic acid binding"/>
    <property type="evidence" value="ECO:0007669"/>
    <property type="project" value="InterPro"/>
</dbReference>
<dbReference type="InterPro" id="IPR036397">
    <property type="entry name" value="RNaseH_sf"/>
</dbReference>
<evidence type="ECO:0000313" key="6">
    <source>
        <dbReference type="Proteomes" id="UP000038009"/>
    </source>
</evidence>
<evidence type="ECO:0000259" key="4">
    <source>
        <dbReference type="SMART" id="SM00479"/>
    </source>
</evidence>
<dbReference type="InterPro" id="IPR013520">
    <property type="entry name" value="Ribonucl_H"/>
</dbReference>
<dbReference type="Pfam" id="PF00929">
    <property type="entry name" value="RNase_T"/>
    <property type="match status" value="1"/>
</dbReference>
<proteinExistence type="predicted"/>
<dbReference type="CDD" id="cd06127">
    <property type="entry name" value="DEDDh"/>
    <property type="match status" value="1"/>
</dbReference>
<evidence type="ECO:0000256" key="2">
    <source>
        <dbReference type="ARBA" id="ARBA00022801"/>
    </source>
</evidence>
<dbReference type="GO" id="GO:0008408">
    <property type="term" value="F:3'-5' exonuclease activity"/>
    <property type="evidence" value="ECO:0007669"/>
    <property type="project" value="TreeGrafter"/>
</dbReference>
<keyword evidence="3 5" id="KW-0269">Exonuclease</keyword>
<dbReference type="EMBL" id="LJSK01000010">
    <property type="protein sequence ID" value="KPI90114.1"/>
    <property type="molecule type" value="Genomic_DNA"/>
</dbReference>
<dbReference type="PANTHER" id="PTHR30231:SF4">
    <property type="entry name" value="PROTEIN NEN2"/>
    <property type="match status" value="1"/>
</dbReference>
<protein>
    <submittedName>
        <fullName evidence="5">Exonuclease-like protein DNA polymerase III epsilon subunit-like exonuclease</fullName>
    </submittedName>
</protein>
<name>A0A0N1IBJ5_LEPSE</name>
<dbReference type="InterPro" id="IPR012337">
    <property type="entry name" value="RNaseH-like_sf"/>
</dbReference>
<accession>A0A0N1IBJ5</accession>
<keyword evidence="1" id="KW-0540">Nuclease</keyword>
<comment type="caution">
    <text evidence="5">The sequence shown here is derived from an EMBL/GenBank/DDBJ whole genome shotgun (WGS) entry which is preliminary data.</text>
</comment>
<dbReference type="OMA" id="AVHGITW"/>
<dbReference type="VEuPathDB" id="TriTrypDB:Lsey_0010_0260"/>
<dbReference type="SMART" id="SM00479">
    <property type="entry name" value="EXOIII"/>
    <property type="match status" value="1"/>
</dbReference>
<dbReference type="OrthoDB" id="242056at2759"/>
<evidence type="ECO:0000256" key="1">
    <source>
        <dbReference type="ARBA" id="ARBA00022722"/>
    </source>
</evidence>
<dbReference type="PANTHER" id="PTHR30231">
    <property type="entry name" value="DNA POLYMERASE III SUBUNIT EPSILON"/>
    <property type="match status" value="1"/>
</dbReference>
<evidence type="ECO:0000313" key="5">
    <source>
        <dbReference type="EMBL" id="KPI90114.1"/>
    </source>
</evidence>